<sequence>ATCALASGTVMSWNIVGGSLPKRNITFPSTVNTVNTNITIESYFVYSWLLRLNHIGASVGIMSAVFIAQIIGRKHSISILCFLFLLSWILKLVGDMDNLITAMILGGICIGSASAVVPMYLCELAVDKFRGSTGSLYFAMFTLGRLITEATTKASYIWYTSIPLFFPPLFFITVFLAPESPPYLIYKEKTTEAKISLLRLRDGDVSAEFIGMAEEIQPSIKRFAIKDIVVKTSTRKGVLFSFTTMMFLALCGASQIQSLISDFYGFHNYYILNLINLSIQIVFSVAAGRLSDIIGRKKLLIFSALTMSSSLIVFGIYYRLGNRIKYWILPKVFIFVFIIGYSSGFGPLSWIIVMELIPINVKYVGCILTISSYWLVELLFHDVFVDNMEECVGKDVFMWIVAGICVLAATFVFFLLPETIKLNIKERRESLHKKKAATTE</sequence>
<dbReference type="AlphaFoldDB" id="A0AAD8E9B5"/>
<dbReference type="PROSITE" id="PS50850">
    <property type="entry name" value="MFS"/>
    <property type="match status" value="1"/>
</dbReference>
<dbReference type="PRINTS" id="PR00171">
    <property type="entry name" value="SUGRTRNSPORT"/>
</dbReference>
<feature type="non-terminal residue" evidence="7">
    <location>
        <position position="1"/>
    </location>
</feature>
<dbReference type="InterPro" id="IPR005828">
    <property type="entry name" value="MFS_sugar_transport-like"/>
</dbReference>
<feature type="transmembrane region" description="Helical" evidence="5">
    <location>
        <begin position="156"/>
        <end position="177"/>
    </location>
</feature>
<keyword evidence="4 5" id="KW-0472">Membrane</keyword>
<evidence type="ECO:0000256" key="3">
    <source>
        <dbReference type="ARBA" id="ARBA00022989"/>
    </source>
</evidence>
<dbReference type="PANTHER" id="PTHR48021:SF1">
    <property type="entry name" value="GH07001P-RELATED"/>
    <property type="match status" value="1"/>
</dbReference>
<evidence type="ECO:0000313" key="7">
    <source>
        <dbReference type="EMBL" id="KAJ9581442.1"/>
    </source>
</evidence>
<feature type="transmembrane region" description="Helical" evidence="5">
    <location>
        <begin position="396"/>
        <end position="416"/>
    </location>
</feature>
<comment type="subcellular location">
    <subcellularLocation>
        <location evidence="1">Membrane</location>
        <topology evidence="1">Multi-pass membrane protein</topology>
    </subcellularLocation>
</comment>
<dbReference type="GO" id="GO:0016020">
    <property type="term" value="C:membrane"/>
    <property type="evidence" value="ECO:0007669"/>
    <property type="project" value="UniProtKB-SubCell"/>
</dbReference>
<dbReference type="PROSITE" id="PS00217">
    <property type="entry name" value="SUGAR_TRANSPORT_2"/>
    <property type="match status" value="1"/>
</dbReference>
<dbReference type="GO" id="GO:0022857">
    <property type="term" value="F:transmembrane transporter activity"/>
    <property type="evidence" value="ECO:0007669"/>
    <property type="project" value="InterPro"/>
</dbReference>
<feature type="transmembrane region" description="Helical" evidence="5">
    <location>
        <begin position="360"/>
        <end position="376"/>
    </location>
</feature>
<dbReference type="PANTHER" id="PTHR48021">
    <property type="match status" value="1"/>
</dbReference>
<dbReference type="EMBL" id="JASPKZ010007920">
    <property type="protein sequence ID" value="KAJ9581442.1"/>
    <property type="molecule type" value="Genomic_DNA"/>
</dbReference>
<dbReference type="Proteomes" id="UP001233999">
    <property type="component" value="Unassembled WGS sequence"/>
</dbReference>
<dbReference type="InterPro" id="IPR036259">
    <property type="entry name" value="MFS_trans_sf"/>
</dbReference>
<dbReference type="InterPro" id="IPR003663">
    <property type="entry name" value="Sugar/inositol_transpt"/>
</dbReference>
<keyword evidence="3 5" id="KW-1133">Transmembrane helix</keyword>
<evidence type="ECO:0000256" key="2">
    <source>
        <dbReference type="ARBA" id="ARBA00022692"/>
    </source>
</evidence>
<accession>A0AAD8E9B5</accession>
<name>A0AAD8E9B5_DIPPU</name>
<feature type="transmembrane region" description="Helical" evidence="5">
    <location>
        <begin position="100"/>
        <end position="122"/>
    </location>
</feature>
<dbReference type="SUPFAM" id="SSF103473">
    <property type="entry name" value="MFS general substrate transporter"/>
    <property type="match status" value="1"/>
</dbReference>
<reference evidence="7" key="1">
    <citation type="journal article" date="2023" name="IScience">
        <title>Live-bearing cockroach genome reveals convergent evolutionary mechanisms linked to viviparity in insects and beyond.</title>
        <authorList>
            <person name="Fouks B."/>
            <person name="Harrison M.C."/>
            <person name="Mikhailova A.A."/>
            <person name="Marchal E."/>
            <person name="English S."/>
            <person name="Carruthers M."/>
            <person name="Jennings E.C."/>
            <person name="Chiamaka E.L."/>
            <person name="Frigard R.A."/>
            <person name="Pippel M."/>
            <person name="Attardo G.M."/>
            <person name="Benoit J.B."/>
            <person name="Bornberg-Bauer E."/>
            <person name="Tobe S.S."/>
        </authorList>
    </citation>
    <scope>NUCLEOTIDE SEQUENCE</scope>
    <source>
        <strain evidence="7">Stay&amp;Tobe</strain>
    </source>
</reference>
<feature type="domain" description="Major facilitator superfamily (MFS) profile" evidence="6">
    <location>
        <begin position="1"/>
        <end position="420"/>
    </location>
</feature>
<gene>
    <name evidence="7" type="ORF">L9F63_023374</name>
</gene>
<dbReference type="InterPro" id="IPR020846">
    <property type="entry name" value="MFS_dom"/>
</dbReference>
<feature type="transmembrane region" description="Helical" evidence="5">
    <location>
        <begin position="269"/>
        <end position="287"/>
    </location>
</feature>
<feature type="transmembrane region" description="Helical" evidence="5">
    <location>
        <begin position="238"/>
        <end position="257"/>
    </location>
</feature>
<evidence type="ECO:0000313" key="8">
    <source>
        <dbReference type="Proteomes" id="UP001233999"/>
    </source>
</evidence>
<evidence type="ECO:0000256" key="1">
    <source>
        <dbReference type="ARBA" id="ARBA00004141"/>
    </source>
</evidence>
<evidence type="ECO:0000256" key="4">
    <source>
        <dbReference type="ARBA" id="ARBA00023136"/>
    </source>
</evidence>
<protein>
    <recommendedName>
        <fullName evidence="6">Major facilitator superfamily (MFS) profile domain-containing protein</fullName>
    </recommendedName>
</protein>
<comment type="caution">
    <text evidence="7">The sequence shown here is derived from an EMBL/GenBank/DDBJ whole genome shotgun (WGS) entry which is preliminary data.</text>
</comment>
<dbReference type="Pfam" id="PF00083">
    <property type="entry name" value="Sugar_tr"/>
    <property type="match status" value="1"/>
</dbReference>
<feature type="transmembrane region" description="Helical" evidence="5">
    <location>
        <begin position="299"/>
        <end position="320"/>
    </location>
</feature>
<dbReference type="Gene3D" id="1.20.1250.20">
    <property type="entry name" value="MFS general substrate transporter like domains"/>
    <property type="match status" value="1"/>
</dbReference>
<feature type="transmembrane region" description="Helical" evidence="5">
    <location>
        <begin position="52"/>
        <end position="70"/>
    </location>
</feature>
<keyword evidence="2 5" id="KW-0812">Transmembrane</keyword>
<feature type="transmembrane region" description="Helical" evidence="5">
    <location>
        <begin position="332"/>
        <end position="353"/>
    </location>
</feature>
<dbReference type="PROSITE" id="PS00216">
    <property type="entry name" value="SUGAR_TRANSPORT_1"/>
    <property type="match status" value="1"/>
</dbReference>
<evidence type="ECO:0000259" key="6">
    <source>
        <dbReference type="PROSITE" id="PS50850"/>
    </source>
</evidence>
<dbReference type="InterPro" id="IPR050549">
    <property type="entry name" value="MFS_Trehalose_Transporter"/>
</dbReference>
<evidence type="ECO:0000256" key="5">
    <source>
        <dbReference type="SAM" id="Phobius"/>
    </source>
</evidence>
<dbReference type="InterPro" id="IPR005829">
    <property type="entry name" value="Sugar_transporter_CS"/>
</dbReference>
<feature type="transmembrane region" description="Helical" evidence="5">
    <location>
        <begin position="77"/>
        <end position="94"/>
    </location>
</feature>
<reference evidence="7" key="2">
    <citation type="submission" date="2023-05" db="EMBL/GenBank/DDBJ databases">
        <authorList>
            <person name="Fouks B."/>
        </authorList>
    </citation>
    <scope>NUCLEOTIDE SEQUENCE</scope>
    <source>
        <strain evidence="7">Stay&amp;Tobe</strain>
        <tissue evidence="7">Testes</tissue>
    </source>
</reference>
<organism evidence="7 8">
    <name type="scientific">Diploptera punctata</name>
    <name type="common">Pacific beetle cockroach</name>
    <dbReference type="NCBI Taxonomy" id="6984"/>
    <lineage>
        <taxon>Eukaryota</taxon>
        <taxon>Metazoa</taxon>
        <taxon>Ecdysozoa</taxon>
        <taxon>Arthropoda</taxon>
        <taxon>Hexapoda</taxon>
        <taxon>Insecta</taxon>
        <taxon>Pterygota</taxon>
        <taxon>Neoptera</taxon>
        <taxon>Polyneoptera</taxon>
        <taxon>Dictyoptera</taxon>
        <taxon>Blattodea</taxon>
        <taxon>Blaberoidea</taxon>
        <taxon>Blaberidae</taxon>
        <taxon>Diplopterinae</taxon>
        <taxon>Diploptera</taxon>
    </lineage>
</organism>
<keyword evidence="8" id="KW-1185">Reference proteome</keyword>
<proteinExistence type="predicted"/>